<evidence type="ECO:0000259" key="1">
    <source>
        <dbReference type="PROSITE" id="PS52005"/>
    </source>
</evidence>
<sequence>MPTPGVNLGSFLYGVDATNSTNLRPWFQSCGWSADYVILHYIIPGQVQENVYTTYAGDGGRWGFDTNRMQSGQILKYSFTYSYDYRQYDTVWYTWTQP</sequence>
<dbReference type="InterPro" id="IPR047569">
    <property type="entry name" value="CBM56"/>
</dbReference>
<dbReference type="EMBL" id="BNJK01000002">
    <property type="protein sequence ID" value="GHO98991.1"/>
    <property type="molecule type" value="Genomic_DNA"/>
</dbReference>
<dbReference type="AlphaFoldDB" id="A0A8J3J1C4"/>
<accession>A0A8J3J1C4</accession>
<gene>
    <name evidence="2" type="ORF">KSF_090390</name>
</gene>
<dbReference type="GO" id="GO:0030246">
    <property type="term" value="F:carbohydrate binding"/>
    <property type="evidence" value="ECO:0007669"/>
    <property type="project" value="UniProtKB-UniRule"/>
</dbReference>
<proteinExistence type="predicted"/>
<organism evidence="2 3">
    <name type="scientific">Reticulibacter mediterranei</name>
    <dbReference type="NCBI Taxonomy" id="2778369"/>
    <lineage>
        <taxon>Bacteria</taxon>
        <taxon>Bacillati</taxon>
        <taxon>Chloroflexota</taxon>
        <taxon>Ktedonobacteria</taxon>
        <taxon>Ktedonobacterales</taxon>
        <taxon>Reticulibacteraceae</taxon>
        <taxon>Reticulibacter</taxon>
    </lineage>
</organism>
<dbReference type="Pfam" id="PF22184">
    <property type="entry name" value="CBM_56"/>
    <property type="match status" value="1"/>
</dbReference>
<keyword evidence="3" id="KW-1185">Reference proteome</keyword>
<protein>
    <recommendedName>
        <fullName evidence="1">CBM56 domain-containing protein</fullName>
    </recommendedName>
</protein>
<dbReference type="PROSITE" id="PS52005">
    <property type="entry name" value="CBM56"/>
    <property type="match status" value="1"/>
</dbReference>
<feature type="domain" description="CBM56" evidence="1">
    <location>
        <begin position="4"/>
        <end position="97"/>
    </location>
</feature>
<dbReference type="Proteomes" id="UP000597444">
    <property type="component" value="Unassembled WGS sequence"/>
</dbReference>
<name>A0A8J3J1C4_9CHLR</name>
<comment type="caution">
    <text evidence="2">The sequence shown here is derived from an EMBL/GenBank/DDBJ whole genome shotgun (WGS) entry which is preliminary data.</text>
</comment>
<evidence type="ECO:0000313" key="2">
    <source>
        <dbReference type="EMBL" id="GHO98991.1"/>
    </source>
</evidence>
<evidence type="ECO:0000313" key="3">
    <source>
        <dbReference type="Proteomes" id="UP000597444"/>
    </source>
</evidence>
<reference evidence="2" key="1">
    <citation type="submission" date="2020-10" db="EMBL/GenBank/DDBJ databases">
        <title>Taxonomic study of unclassified bacteria belonging to the class Ktedonobacteria.</title>
        <authorList>
            <person name="Yabe S."/>
            <person name="Wang C.M."/>
            <person name="Zheng Y."/>
            <person name="Sakai Y."/>
            <person name="Cavaletti L."/>
            <person name="Monciardini P."/>
            <person name="Donadio S."/>
        </authorList>
    </citation>
    <scope>NUCLEOTIDE SEQUENCE</scope>
    <source>
        <strain evidence="2">ID150040</strain>
    </source>
</reference>